<accession>A0ABS6BI41</accession>
<comment type="caution">
    <text evidence="4">The sequence shown here is derived from an EMBL/GenBank/DDBJ whole genome shotgun (WGS) entry which is preliminary data.</text>
</comment>
<dbReference type="EMBL" id="JAHKRT010000003">
    <property type="protein sequence ID" value="MBU3077487.1"/>
    <property type="molecule type" value="Genomic_DNA"/>
</dbReference>
<evidence type="ECO:0000256" key="1">
    <source>
        <dbReference type="SAM" id="MobiDB-lite"/>
    </source>
</evidence>
<dbReference type="Proteomes" id="UP000776276">
    <property type="component" value="Unassembled WGS sequence"/>
</dbReference>
<feature type="domain" description="Peptidase M14" evidence="3">
    <location>
        <begin position="79"/>
        <end position="211"/>
    </location>
</feature>
<evidence type="ECO:0000256" key="2">
    <source>
        <dbReference type="SAM" id="SignalP"/>
    </source>
</evidence>
<feature type="chain" id="PRO_5045403520" description="Peptidase M14 domain-containing protein" evidence="2">
    <location>
        <begin position="21"/>
        <end position="932"/>
    </location>
</feature>
<reference evidence="4 5" key="1">
    <citation type="submission" date="2021-06" db="EMBL/GenBank/DDBJ databases">
        <title>Sphingomonas sp. XMGL2, whole genome shotgun sequencing project.</title>
        <authorList>
            <person name="Zhao G."/>
            <person name="Shen L."/>
        </authorList>
    </citation>
    <scope>NUCLEOTIDE SEQUENCE [LARGE SCALE GENOMIC DNA]</scope>
    <source>
        <strain evidence="4 5">XMGL2</strain>
    </source>
</reference>
<dbReference type="RefSeq" id="WP_216322025.1">
    <property type="nucleotide sequence ID" value="NZ_JAHKRT010000003.1"/>
</dbReference>
<feature type="signal peptide" evidence="2">
    <location>
        <begin position="1"/>
        <end position="20"/>
    </location>
</feature>
<keyword evidence="2" id="KW-0732">Signal</keyword>
<feature type="region of interest" description="Disordered" evidence="1">
    <location>
        <begin position="907"/>
        <end position="932"/>
    </location>
</feature>
<keyword evidence="5" id="KW-1185">Reference proteome</keyword>
<evidence type="ECO:0000313" key="4">
    <source>
        <dbReference type="EMBL" id="MBU3077487.1"/>
    </source>
</evidence>
<evidence type="ECO:0000313" key="5">
    <source>
        <dbReference type="Proteomes" id="UP000776276"/>
    </source>
</evidence>
<name>A0ABS6BI41_9SPHN</name>
<evidence type="ECO:0000259" key="3">
    <source>
        <dbReference type="Pfam" id="PF00246"/>
    </source>
</evidence>
<sequence length="932" mass="102045">MKLGARILMATTALALAAQAAAQTMDADFASMVRQWTTRPEFISPLVDHLPVSTTIPSPKQVFGDHIGVPNKLHSQEEINAYFRRLAKAAPDRVRILDIGKTNEGRDNIVVMMSSAANMARLDSYKSNLALLADPRRTTPDQAARIIATTKPIYHLTACLHSAETGPCEMLMELGYRLLTEDSALIRKINDNLIVAFSPVLEGDGRDRYVDWYHQSLVDETDDLAKPGGPPYWGKYIYHDNNRDMNYSDPSARELLAYYLEWHPPVMHELHESVPFLYTYSGQAPQNPDLDPILYGELPFFSNFEMSQLTKYGMPGVWTHGYVDAWSPGYVGFMSSNHNGMLRMYETFGNGGATTMLRHVDNGLSEPGARATGQLARDWFRPFPPYREVMWSMRNNVNYMQTGVLTALQLASSFPEVILENFYKKSLNGIQAGQAKAPYAYVIPAGQKDESRIKFVVDQLLMQGVEIGRLSSPMKVKEGEYPAGSLLVKLDQPYGRLAKTLLKVQNNYPNPNVMTYDDAAWTMGLMAHVNIVEIADKAVLAAATAPVTSFALHGTAADAGPGGFVILDNGSVNLARLRYRLPKVAIRVAEKPFRVGATDVPAGSFIVPASAAATLKPLVEQFGLTAVAAPAKIEAPTHEIGVPRTALFSTWGSTQSVGWVRYAFDQDETPYDLIYKEQVRAGNLRARYDVIIIPNQGNSAQSIVYDVPMKGKPLPYKPNAKFKSLGEYGQSDDIRGGMGNEGVAELRKFVEAGGTLITTGNASTVPAAFGMVDDISVGAAGGNFYAPGPIVKAKLLAPANPIFYGYTDETMPVRWATSTLFAVRPASREQVLMEFPGGAGSVMSGLMRGADQVRNRPAIINVPRARGRIVMFATNPIWRRQTIGEYRMLYNAMLNWNALGVMAPKRSDPGLPADAAPVYDDGSRGAGDGRGG</sequence>
<organism evidence="4 5">
    <name type="scientific">Sphingomonas quercus</name>
    <dbReference type="NCBI Taxonomy" id="2842451"/>
    <lineage>
        <taxon>Bacteria</taxon>
        <taxon>Pseudomonadati</taxon>
        <taxon>Pseudomonadota</taxon>
        <taxon>Alphaproteobacteria</taxon>
        <taxon>Sphingomonadales</taxon>
        <taxon>Sphingomonadaceae</taxon>
        <taxon>Sphingomonas</taxon>
    </lineage>
</organism>
<dbReference type="InterPro" id="IPR000834">
    <property type="entry name" value="Peptidase_M14"/>
</dbReference>
<proteinExistence type="predicted"/>
<gene>
    <name evidence="4" type="ORF">KOF26_06365</name>
</gene>
<protein>
    <recommendedName>
        <fullName evidence="3">Peptidase M14 domain-containing protein</fullName>
    </recommendedName>
</protein>
<dbReference type="Pfam" id="PF00246">
    <property type="entry name" value="Peptidase_M14"/>
    <property type="match status" value="1"/>
</dbReference>